<comment type="caution">
    <text evidence="2">The sequence shown here is derived from an EMBL/GenBank/DDBJ whole genome shotgun (WGS) entry which is preliminary data.</text>
</comment>
<feature type="compositionally biased region" description="Polar residues" evidence="1">
    <location>
        <begin position="248"/>
        <end position="267"/>
    </location>
</feature>
<evidence type="ECO:0000256" key="1">
    <source>
        <dbReference type="SAM" id="MobiDB-lite"/>
    </source>
</evidence>
<dbReference type="STRING" id="264951.A0A443HXI1"/>
<dbReference type="GeneID" id="39595820"/>
<dbReference type="RefSeq" id="XP_028486089.1">
    <property type="nucleotide sequence ID" value="XM_028626543.1"/>
</dbReference>
<evidence type="ECO:0000313" key="3">
    <source>
        <dbReference type="Proteomes" id="UP000283841"/>
    </source>
</evidence>
<protein>
    <submittedName>
        <fullName evidence="2">Uncharacterized protein</fullName>
    </submittedName>
</protein>
<feature type="region of interest" description="Disordered" evidence="1">
    <location>
        <begin position="191"/>
        <end position="272"/>
    </location>
</feature>
<feature type="compositionally biased region" description="Polar residues" evidence="1">
    <location>
        <begin position="209"/>
        <end position="219"/>
    </location>
</feature>
<feature type="region of interest" description="Disordered" evidence="1">
    <location>
        <begin position="1"/>
        <end position="20"/>
    </location>
</feature>
<evidence type="ECO:0000313" key="2">
    <source>
        <dbReference type="EMBL" id="RWQ96444.1"/>
    </source>
</evidence>
<dbReference type="EMBL" id="RCNU01000004">
    <property type="protein sequence ID" value="RWQ96444.1"/>
    <property type="molecule type" value="Genomic_DNA"/>
</dbReference>
<sequence length="460" mass="50695">MRRSEILVHVSAPSRAKDDARYRTLAEAAAAFEPISRQCVFSEQEISCNSPGGEDGSARSAGASPTSQEGGINSGDELESVISTQESISINKSLSVTKCPAPGCEELPSGLPDNEESYSHPPDRPSGLQDSRDSTDSKEDGVHDQPSQRSCVSGSMETPLSVIPESQPAPPPTETGDTTFEHLQLPDVHVERSFQSDFSDTRKRRRLNAESSADSSTTDMRVPSSLPEGRQLQDTNQQIQPEKGAPSMLSNASANDSVTAGASPQNKTSHEPGQLLSLDVLPLMLRPPPPPVSTERFETHITPTLRMLAERLKRSRTYQPLRQTREPDKLERGFWFLRIYIADQNEGSGENQKEGQNTLDEPNPAKANQWSISFFTRFWSFLADFIAKEGRAGWGVWCILEEASVPKQDSIGRPLTLKVYTWGEVTSHVYLLLFLASERRIRGMGAQWKDGAENTVIEMP</sequence>
<feature type="compositionally biased region" description="Polar residues" evidence="1">
    <location>
        <begin position="145"/>
        <end position="158"/>
    </location>
</feature>
<organism evidence="2 3">
    <name type="scientific">Byssochlamys spectabilis</name>
    <name type="common">Paecilomyces variotii</name>
    <dbReference type="NCBI Taxonomy" id="264951"/>
    <lineage>
        <taxon>Eukaryota</taxon>
        <taxon>Fungi</taxon>
        <taxon>Dikarya</taxon>
        <taxon>Ascomycota</taxon>
        <taxon>Pezizomycotina</taxon>
        <taxon>Eurotiomycetes</taxon>
        <taxon>Eurotiomycetidae</taxon>
        <taxon>Eurotiales</taxon>
        <taxon>Thermoascaceae</taxon>
        <taxon>Paecilomyces</taxon>
    </lineage>
</organism>
<reference evidence="2 3" key="1">
    <citation type="journal article" date="2018" name="Front. Microbiol.">
        <title>Genomic and genetic insights into a cosmopolitan fungus, Paecilomyces variotii (Eurotiales).</title>
        <authorList>
            <person name="Urquhart A.S."/>
            <person name="Mondo S.J."/>
            <person name="Makela M.R."/>
            <person name="Hane J.K."/>
            <person name="Wiebenga A."/>
            <person name="He G."/>
            <person name="Mihaltcheva S."/>
            <person name="Pangilinan J."/>
            <person name="Lipzen A."/>
            <person name="Barry K."/>
            <person name="de Vries R.P."/>
            <person name="Grigoriev I.V."/>
            <person name="Idnurm A."/>
        </authorList>
    </citation>
    <scope>NUCLEOTIDE SEQUENCE [LARGE SCALE GENOMIC DNA]</scope>
    <source>
        <strain evidence="2 3">CBS 101075</strain>
    </source>
</reference>
<dbReference type="VEuPathDB" id="FungiDB:C8Q69DRAFT_245822"/>
<gene>
    <name evidence="2" type="ORF">C8Q69DRAFT_245822</name>
</gene>
<feature type="region of interest" description="Disordered" evidence="1">
    <location>
        <begin position="45"/>
        <end position="179"/>
    </location>
</feature>
<name>A0A443HXI1_BYSSP</name>
<keyword evidence="3" id="KW-1185">Reference proteome</keyword>
<proteinExistence type="predicted"/>
<feature type="compositionally biased region" description="Polar residues" evidence="1">
    <location>
        <begin position="81"/>
        <end position="96"/>
    </location>
</feature>
<accession>A0A443HXI1</accession>
<dbReference type="Proteomes" id="UP000283841">
    <property type="component" value="Unassembled WGS sequence"/>
</dbReference>
<dbReference type="AlphaFoldDB" id="A0A443HXI1"/>
<feature type="compositionally biased region" description="Basic and acidic residues" evidence="1">
    <location>
        <begin position="130"/>
        <end position="143"/>
    </location>
</feature>